<evidence type="ECO:0000313" key="1">
    <source>
        <dbReference type="EMBL" id="CAJ2661536.1"/>
    </source>
</evidence>
<dbReference type="EMBL" id="CASHSV030000345">
    <property type="protein sequence ID" value="CAJ2661536.1"/>
    <property type="molecule type" value="Genomic_DNA"/>
</dbReference>
<protein>
    <submittedName>
        <fullName evidence="1">Uncharacterized protein</fullName>
    </submittedName>
</protein>
<organism evidence="1 2">
    <name type="scientific">Trifolium pratense</name>
    <name type="common">Red clover</name>
    <dbReference type="NCBI Taxonomy" id="57577"/>
    <lineage>
        <taxon>Eukaryota</taxon>
        <taxon>Viridiplantae</taxon>
        <taxon>Streptophyta</taxon>
        <taxon>Embryophyta</taxon>
        <taxon>Tracheophyta</taxon>
        <taxon>Spermatophyta</taxon>
        <taxon>Magnoliopsida</taxon>
        <taxon>eudicotyledons</taxon>
        <taxon>Gunneridae</taxon>
        <taxon>Pentapetalae</taxon>
        <taxon>rosids</taxon>
        <taxon>fabids</taxon>
        <taxon>Fabales</taxon>
        <taxon>Fabaceae</taxon>
        <taxon>Papilionoideae</taxon>
        <taxon>50 kb inversion clade</taxon>
        <taxon>NPAAA clade</taxon>
        <taxon>Hologalegina</taxon>
        <taxon>IRL clade</taxon>
        <taxon>Trifolieae</taxon>
        <taxon>Trifolium</taxon>
    </lineage>
</organism>
<name>A0ACB0KXV3_TRIPR</name>
<comment type="caution">
    <text evidence="1">The sequence shown here is derived from an EMBL/GenBank/DDBJ whole genome shotgun (WGS) entry which is preliminary data.</text>
</comment>
<sequence>MNEGEKARIISAGGTVEQGRVNGNLALSRAIGDFDFKKSASLAPEQQAVTVYPDVTIHDISNDDEFMVIACDGIWDCRSSQSVVEFIRRGIAAKQELSKICENLMDNCLSPESEPGGIGCDNMTLVIIGILHGKSKEDWYVEIARRVSDGDGPCAPPEYAELKGPSVNKNFVDSDNLEEPMLFDISDDDLEFSNQVSKILDSESSEAFQSDGFRRFRREQSHDSQANDVDDTNDTDNANDIDDLREGRSTDSSRRFQERSSGSNVANAADATEPQEREFFSYRWLSENPTQVT</sequence>
<evidence type="ECO:0000313" key="2">
    <source>
        <dbReference type="Proteomes" id="UP001177021"/>
    </source>
</evidence>
<gene>
    <name evidence="1" type="ORF">MILVUS5_LOCUS27227</name>
</gene>
<proteinExistence type="predicted"/>
<reference evidence="1" key="1">
    <citation type="submission" date="2023-10" db="EMBL/GenBank/DDBJ databases">
        <authorList>
            <person name="Rodriguez Cubillos JULIANA M."/>
            <person name="De Vega J."/>
        </authorList>
    </citation>
    <scope>NUCLEOTIDE SEQUENCE</scope>
</reference>
<dbReference type="Proteomes" id="UP001177021">
    <property type="component" value="Unassembled WGS sequence"/>
</dbReference>
<accession>A0ACB0KXV3</accession>
<keyword evidence="2" id="KW-1185">Reference proteome</keyword>